<sequence>MKQITTALLDDLTARAQQAPRLRAHHNMHPELSDPTQRLAVAMEPGTYVRAHRHPHTFELLHSLRGRFVVLHFDDAGQVTDRVVLGEEAMMVETPPGVWHAVLSLDEGAVIFEVKDGVYTPIPEHDYMPWTVAEGEPGMEAIIAWYATAQVGERFPGLPGSSVSA</sequence>
<reference evidence="2 3" key="1">
    <citation type="submission" date="2020-06" db="EMBL/GenBank/DDBJ databases">
        <title>Pseudomonas eucalypticola sp. nov., an endophyte of Eucalyptus dunnii leaves with biocontrol ability of eucalyptus leaf blight.</title>
        <authorList>
            <person name="Liu Y."/>
            <person name="Song Z."/>
            <person name="Zeng H."/>
            <person name="Lu M."/>
            <person name="Wang X."/>
            <person name="Lian X."/>
            <person name="Zhang Q."/>
        </authorList>
    </citation>
    <scope>NUCLEOTIDE SEQUENCE [LARGE SCALE GENOMIC DNA]</scope>
    <source>
        <strain evidence="2 3">NP-1</strain>
    </source>
</reference>
<dbReference type="NCBIfam" id="TIGR04366">
    <property type="entry name" value="cupin_WbuC"/>
    <property type="match status" value="1"/>
</dbReference>
<dbReference type="InterPro" id="IPR027565">
    <property type="entry name" value="Cupin_WbuC"/>
</dbReference>
<keyword evidence="3" id="KW-1185">Reference proteome</keyword>
<evidence type="ECO:0000259" key="1">
    <source>
        <dbReference type="Pfam" id="PF19480"/>
    </source>
</evidence>
<dbReference type="InterPro" id="IPR014710">
    <property type="entry name" value="RmlC-like_jellyroll"/>
</dbReference>
<dbReference type="AlphaFoldDB" id="A0A7D5HL18"/>
<dbReference type="KEGG" id="pez:HWQ56_01880"/>
<evidence type="ECO:0000313" key="3">
    <source>
        <dbReference type="Proteomes" id="UP000509568"/>
    </source>
</evidence>
<gene>
    <name evidence="2" type="ORF">HWQ56_01880</name>
</gene>
<dbReference type="EMBL" id="CP056030">
    <property type="protein sequence ID" value="QKZ02608.1"/>
    <property type="molecule type" value="Genomic_DNA"/>
</dbReference>
<dbReference type="InterPro" id="IPR011051">
    <property type="entry name" value="RmlC_Cupin_sf"/>
</dbReference>
<evidence type="ECO:0000313" key="2">
    <source>
        <dbReference type="EMBL" id="QKZ02608.1"/>
    </source>
</evidence>
<protein>
    <submittedName>
        <fullName evidence="2">WbuC family cupin fold metalloprotein</fullName>
    </submittedName>
</protein>
<feature type="domain" description="Cupin fold metalloprotein WbuC cupin" evidence="1">
    <location>
        <begin position="4"/>
        <end position="85"/>
    </location>
</feature>
<accession>A0A7D5HL18</accession>
<dbReference type="RefSeq" id="WP_158157826.1">
    <property type="nucleotide sequence ID" value="NZ_CP056030.1"/>
</dbReference>
<dbReference type="SUPFAM" id="SSF51182">
    <property type="entry name" value="RmlC-like cupins"/>
    <property type="match status" value="1"/>
</dbReference>
<dbReference type="Pfam" id="PF19480">
    <property type="entry name" value="DUF6016"/>
    <property type="match status" value="1"/>
</dbReference>
<proteinExistence type="predicted"/>
<dbReference type="CDD" id="cd07005">
    <property type="entry name" value="cupin_WbuC-like"/>
    <property type="match status" value="1"/>
</dbReference>
<organism evidence="2 3">
    <name type="scientific">Pseudomonas eucalypticola</name>
    <dbReference type="NCBI Taxonomy" id="2599595"/>
    <lineage>
        <taxon>Bacteria</taxon>
        <taxon>Pseudomonadati</taxon>
        <taxon>Pseudomonadota</taxon>
        <taxon>Gammaproteobacteria</taxon>
        <taxon>Pseudomonadales</taxon>
        <taxon>Pseudomonadaceae</taxon>
        <taxon>Pseudomonas</taxon>
    </lineage>
</organism>
<dbReference type="Gene3D" id="2.60.120.10">
    <property type="entry name" value="Jelly Rolls"/>
    <property type="match status" value="1"/>
</dbReference>
<dbReference type="InterPro" id="IPR046058">
    <property type="entry name" value="WbuC_cupin"/>
</dbReference>
<name>A0A7D5HL18_9PSED</name>
<dbReference type="Proteomes" id="UP000509568">
    <property type="component" value="Chromosome"/>
</dbReference>